<keyword evidence="14" id="KW-1185">Reference proteome</keyword>
<dbReference type="GO" id="GO:0004817">
    <property type="term" value="F:cysteine-tRNA ligase activity"/>
    <property type="evidence" value="ECO:0007669"/>
    <property type="project" value="UniProtKB-EC"/>
</dbReference>
<dbReference type="GO" id="GO:0005737">
    <property type="term" value="C:cytoplasm"/>
    <property type="evidence" value="ECO:0007669"/>
    <property type="project" value="TreeGrafter"/>
</dbReference>
<keyword evidence="5" id="KW-0547">Nucleotide-binding</keyword>
<dbReference type="PROSITE" id="PS00018">
    <property type="entry name" value="EF_HAND_1"/>
    <property type="match status" value="1"/>
</dbReference>
<keyword evidence="9" id="KW-0030">Aminoacyl-tRNA synthetase</keyword>
<keyword evidence="3" id="KW-0436">Ligase</keyword>
<dbReference type="InterPro" id="IPR014729">
    <property type="entry name" value="Rossmann-like_a/b/a_fold"/>
</dbReference>
<dbReference type="PANTHER" id="PTHR10890">
    <property type="entry name" value="CYSTEINYL-TRNA SYNTHETASE"/>
    <property type="match status" value="1"/>
</dbReference>
<organism evidence="13 14">
    <name type="scientific">Gnomoniopsis smithogilvyi</name>
    <dbReference type="NCBI Taxonomy" id="1191159"/>
    <lineage>
        <taxon>Eukaryota</taxon>
        <taxon>Fungi</taxon>
        <taxon>Dikarya</taxon>
        <taxon>Ascomycota</taxon>
        <taxon>Pezizomycotina</taxon>
        <taxon>Sordariomycetes</taxon>
        <taxon>Sordariomycetidae</taxon>
        <taxon>Diaporthales</taxon>
        <taxon>Gnomoniaceae</taxon>
        <taxon>Gnomoniopsis</taxon>
    </lineage>
</organism>
<feature type="domain" description="tRNA synthetases class I catalytic" evidence="12">
    <location>
        <begin position="46"/>
        <end position="464"/>
    </location>
</feature>
<feature type="compositionally biased region" description="Basic and acidic residues" evidence="11">
    <location>
        <begin position="764"/>
        <end position="795"/>
    </location>
</feature>
<sequence>MASITRPQPSWAAPQPLADPSKIPDLSVYNSLTKEKNKFVPIDPEGKTVKWYTCGPTVYDDAHLGHGRNYVSTDILRRIMMHYFNFDVKFVMNITDVDDKIILRGRQQYLLAKYRKEHPKVDEDVVSTVSAALKAYINKNLPLIPEDTAPEDFEKAKKAAYGRVLDGKALAGDNETPGDKEAKLKMHMESAQKATTTLQPLYENAEDVLLPYLDSLHGSSVDARDHTIFTNLTQKFEDRFFEDMRALNVLAPDTLTRVTEYVPQIVTYIETIISNGFAYGTPDGSVYFDINAFEKAGHPYARLAPSSRNDQALQEDGEGALTSKTTSKRSDADFALWKASKAGEPSWPSPWGDGRPGWHIECSVMASDILGQKLDLHSGGIDLRFPHHDNELAQSEAHYGSKEQWVNYFVHMGHLGIAGSKMSKSLKNFETIREALGKGTWTYRSLRIAFLLGGWDTGIDISGGDVATRTASLEDKINNFFYKSVDAARRSQLEKTQAASQQAEHARDQVLTALEKAVKDVDTAFRDSFKTRDAMDAISDLISTFNALEDVPDDATLKISRWVTRILTILGLDKEGDLADTSRLAWSGAEIPSHAQPFIYPTAELRDEVRDKSRSGALDHAELLQIADRIKPAAPASHEAAQKYEHVFTQFQADVKKLASDKAPAKDILALCDQLRDSHLWDLDIYLEDRDSQPALVRPIDKQTKQARQSREQAAAEKLAAKAKAQAEEAEKKRQQDEKAKIPHSELFKTAEYSAWDENGIPTKDAKGEDVTKSKQKKLQKDWAKQKKLHEDWLKKQGTAA</sequence>
<dbReference type="Proteomes" id="UP001140453">
    <property type="component" value="Unassembled WGS sequence"/>
</dbReference>
<dbReference type="Pfam" id="PF01406">
    <property type="entry name" value="tRNA-synt_1e"/>
    <property type="match status" value="1"/>
</dbReference>
<gene>
    <name evidence="13" type="ORF">N0V93_003620</name>
</gene>
<evidence type="ECO:0000256" key="6">
    <source>
        <dbReference type="ARBA" id="ARBA00022833"/>
    </source>
</evidence>
<evidence type="ECO:0000256" key="1">
    <source>
        <dbReference type="ARBA" id="ARBA00001947"/>
    </source>
</evidence>
<dbReference type="SUPFAM" id="SSF52374">
    <property type="entry name" value="Nucleotidylyl transferase"/>
    <property type="match status" value="1"/>
</dbReference>
<feature type="region of interest" description="Disordered" evidence="11">
    <location>
        <begin position="701"/>
        <end position="746"/>
    </location>
</feature>
<evidence type="ECO:0000313" key="13">
    <source>
        <dbReference type="EMBL" id="KAJ4394403.1"/>
    </source>
</evidence>
<dbReference type="EC" id="6.1.1.16" evidence="2"/>
<dbReference type="NCBIfam" id="TIGR00435">
    <property type="entry name" value="cysS"/>
    <property type="match status" value="1"/>
</dbReference>
<dbReference type="GO" id="GO:0006423">
    <property type="term" value="P:cysteinyl-tRNA aminoacylation"/>
    <property type="evidence" value="ECO:0007669"/>
    <property type="project" value="InterPro"/>
</dbReference>
<dbReference type="CDD" id="cd00672">
    <property type="entry name" value="CysRS_core"/>
    <property type="match status" value="1"/>
</dbReference>
<feature type="compositionally biased region" description="Basic and acidic residues" evidence="11">
    <location>
        <begin position="701"/>
        <end position="715"/>
    </location>
</feature>
<reference evidence="13" key="1">
    <citation type="submission" date="2022-10" db="EMBL/GenBank/DDBJ databases">
        <title>Tapping the CABI collections for fungal endophytes: first genome assemblies for Collariella, Neodidymelliopsis, Ascochyta clinopodiicola, Didymella pomorum, Didymosphaeria variabile, Neocosmospora piperis and Neocucurbitaria cava.</title>
        <authorList>
            <person name="Hill R."/>
        </authorList>
    </citation>
    <scope>NUCLEOTIDE SEQUENCE</scope>
    <source>
        <strain evidence="13">IMI 355082</strain>
    </source>
</reference>
<evidence type="ECO:0000256" key="10">
    <source>
        <dbReference type="ARBA" id="ARBA00031499"/>
    </source>
</evidence>
<dbReference type="GO" id="GO:0046872">
    <property type="term" value="F:metal ion binding"/>
    <property type="evidence" value="ECO:0007669"/>
    <property type="project" value="UniProtKB-KW"/>
</dbReference>
<keyword evidence="4" id="KW-0479">Metal-binding</keyword>
<dbReference type="PRINTS" id="PR00983">
    <property type="entry name" value="TRNASYNTHCYS"/>
</dbReference>
<keyword evidence="6" id="KW-0862">Zinc</keyword>
<dbReference type="InterPro" id="IPR024909">
    <property type="entry name" value="Cys-tRNA/MSH_ligase"/>
</dbReference>
<comment type="cofactor">
    <cofactor evidence="1">
        <name>Zn(2+)</name>
        <dbReference type="ChEBI" id="CHEBI:29105"/>
    </cofactor>
</comment>
<keyword evidence="8" id="KW-0648">Protein biosynthesis</keyword>
<feature type="compositionally biased region" description="Basic and acidic residues" evidence="11">
    <location>
        <begin position="725"/>
        <end position="746"/>
    </location>
</feature>
<dbReference type="EMBL" id="JAPEVB010000002">
    <property type="protein sequence ID" value="KAJ4394403.1"/>
    <property type="molecule type" value="Genomic_DNA"/>
</dbReference>
<evidence type="ECO:0000256" key="5">
    <source>
        <dbReference type="ARBA" id="ARBA00022741"/>
    </source>
</evidence>
<dbReference type="Gene3D" id="3.40.50.620">
    <property type="entry name" value="HUPs"/>
    <property type="match status" value="2"/>
</dbReference>
<evidence type="ECO:0000256" key="8">
    <source>
        <dbReference type="ARBA" id="ARBA00022917"/>
    </source>
</evidence>
<feature type="region of interest" description="Disordered" evidence="11">
    <location>
        <begin position="305"/>
        <end position="327"/>
    </location>
</feature>
<evidence type="ECO:0000256" key="2">
    <source>
        <dbReference type="ARBA" id="ARBA00012832"/>
    </source>
</evidence>
<dbReference type="PANTHER" id="PTHR10890:SF3">
    <property type="entry name" value="CYSTEINE--TRNA LIGASE, CYTOPLASMIC"/>
    <property type="match status" value="1"/>
</dbReference>
<dbReference type="HAMAP" id="MF_00041">
    <property type="entry name" value="Cys_tRNA_synth"/>
    <property type="match status" value="1"/>
</dbReference>
<dbReference type="AlphaFoldDB" id="A0A9W8YYX4"/>
<dbReference type="InterPro" id="IPR018247">
    <property type="entry name" value="EF_Hand_1_Ca_BS"/>
</dbReference>
<proteinExistence type="inferred from homology"/>
<dbReference type="GO" id="GO:0005524">
    <property type="term" value="F:ATP binding"/>
    <property type="evidence" value="ECO:0007669"/>
    <property type="project" value="UniProtKB-KW"/>
</dbReference>
<evidence type="ECO:0000256" key="7">
    <source>
        <dbReference type="ARBA" id="ARBA00022840"/>
    </source>
</evidence>
<dbReference type="InterPro" id="IPR009080">
    <property type="entry name" value="tRNAsynth_Ia_anticodon-bd"/>
</dbReference>
<dbReference type="SUPFAM" id="SSF47323">
    <property type="entry name" value="Anticodon-binding domain of a subclass of class I aminoacyl-tRNA synthetases"/>
    <property type="match status" value="1"/>
</dbReference>
<keyword evidence="7" id="KW-0067">ATP-binding</keyword>
<evidence type="ECO:0000256" key="4">
    <source>
        <dbReference type="ARBA" id="ARBA00022723"/>
    </source>
</evidence>
<feature type="region of interest" description="Disordered" evidence="11">
    <location>
        <begin position="758"/>
        <end position="801"/>
    </location>
</feature>
<dbReference type="OrthoDB" id="438179at2759"/>
<dbReference type="InterPro" id="IPR015803">
    <property type="entry name" value="Cys-tRNA-ligase"/>
</dbReference>
<evidence type="ECO:0000256" key="11">
    <source>
        <dbReference type="SAM" id="MobiDB-lite"/>
    </source>
</evidence>
<protein>
    <recommendedName>
        <fullName evidence="2">cysteine--tRNA ligase</fullName>
        <ecNumber evidence="2">6.1.1.16</ecNumber>
    </recommendedName>
    <alternativeName>
        <fullName evidence="10">Cysteinyl-tRNA synthetase</fullName>
    </alternativeName>
</protein>
<evidence type="ECO:0000256" key="9">
    <source>
        <dbReference type="ARBA" id="ARBA00023146"/>
    </source>
</evidence>
<evidence type="ECO:0000313" key="14">
    <source>
        <dbReference type="Proteomes" id="UP001140453"/>
    </source>
</evidence>
<comment type="caution">
    <text evidence="13">The sequence shown here is derived from an EMBL/GenBank/DDBJ whole genome shotgun (WGS) entry which is preliminary data.</text>
</comment>
<dbReference type="InterPro" id="IPR032678">
    <property type="entry name" value="tRNA-synt_1_cat_dom"/>
</dbReference>
<name>A0A9W8YYX4_9PEZI</name>
<accession>A0A9W8YYX4</accession>
<evidence type="ECO:0000259" key="12">
    <source>
        <dbReference type="Pfam" id="PF01406"/>
    </source>
</evidence>
<evidence type="ECO:0000256" key="3">
    <source>
        <dbReference type="ARBA" id="ARBA00022598"/>
    </source>
</evidence>